<dbReference type="KEGG" id="fla:SY85_07280"/>
<dbReference type="RefSeq" id="WP_066402987.1">
    <property type="nucleotide sequence ID" value="NZ_CP011390.1"/>
</dbReference>
<reference evidence="2" key="1">
    <citation type="submission" date="2015-01" db="EMBL/GenBank/DDBJ databases">
        <title>Flavisolibacter sp./LCS9/ whole genome sequencing.</title>
        <authorList>
            <person name="Kim M.K."/>
            <person name="Srinivasan S."/>
            <person name="Lee J.-J."/>
        </authorList>
    </citation>
    <scope>NUCLEOTIDE SEQUENCE [LARGE SCALE GENOMIC DNA]</scope>
    <source>
        <strain evidence="2">LCS9</strain>
    </source>
</reference>
<proteinExistence type="predicted"/>
<gene>
    <name evidence="1" type="ORF">SY85_07280</name>
</gene>
<dbReference type="AlphaFoldDB" id="A0A172TTA3"/>
<keyword evidence="2" id="KW-1185">Reference proteome</keyword>
<dbReference type="STRING" id="1492898.SY85_07280"/>
<sequence>MRKLLLFGLLFLTGYISKAQKVYFVYLESEKAAPFYVKMGDKVFSSSTAGYLILSNLKDSTYTFSVGFVGKRDIEPKFQVAVSAQDHGYLLKELDQKLNLFDLQSLELIAPMAAIEIQNDPYITRTDKFTRTLSQAANDPSLLLEVVRKEPVKSVTKNSSTQSGTAIEQAVAKESIVVNSASVDTITRNQIDTTALAVAKQEGVDTTINKIDTVSVVAVNTTDSSAVAAIDNNSKVDSLGNGNKLDTVSVADTATKKAVAKVEDKKADDVKAGELNKEESKAPVVALKVDSTSNSQVLVSDTVKVAEPKGIETEYKRSTIVRRSESSTTQGFGLTFIDYTAESSDTIHILIPNQAQPFRTAGEPKPKEQLKTIPDIEATAHIDTVTHASSNVPIDSTVAVTKLPSSCTQTATERDFRSLRKEMASLETDEGMINTAVLAFREKCFTTEQVKNLSTLFLSAQWKYQFFEAAQKYIADADKFATLESEIKDEYYVNRFKALLAK</sequence>
<accession>A0A172TTA3</accession>
<evidence type="ECO:0008006" key="3">
    <source>
        <dbReference type="Google" id="ProtNLM"/>
    </source>
</evidence>
<protein>
    <recommendedName>
        <fullName evidence="3">DUF4476 domain-containing protein</fullName>
    </recommendedName>
</protein>
<evidence type="ECO:0000313" key="1">
    <source>
        <dbReference type="EMBL" id="ANE50331.1"/>
    </source>
</evidence>
<evidence type="ECO:0000313" key="2">
    <source>
        <dbReference type="Proteomes" id="UP000077177"/>
    </source>
</evidence>
<dbReference type="EMBL" id="CP011390">
    <property type="protein sequence ID" value="ANE50331.1"/>
    <property type="molecule type" value="Genomic_DNA"/>
</dbReference>
<reference evidence="1 2" key="2">
    <citation type="journal article" date="2016" name="Int. J. Syst. Evol. Microbiol.">
        <title>Flavisolibacter tropicus sp. nov., isolated from tropical soil.</title>
        <authorList>
            <person name="Lee J.J."/>
            <person name="Kang M.S."/>
            <person name="Kim G.S."/>
            <person name="Lee C.S."/>
            <person name="Lim S."/>
            <person name="Lee J."/>
            <person name="Roh S.H."/>
            <person name="Kang H."/>
            <person name="Ha J.M."/>
            <person name="Bae S."/>
            <person name="Jung H.Y."/>
            <person name="Kim M.K."/>
        </authorList>
    </citation>
    <scope>NUCLEOTIDE SEQUENCE [LARGE SCALE GENOMIC DNA]</scope>
    <source>
        <strain evidence="1 2">LCS9</strain>
    </source>
</reference>
<dbReference type="OrthoDB" id="653675at2"/>
<organism evidence="1 2">
    <name type="scientific">Flavisolibacter tropicus</name>
    <dbReference type="NCBI Taxonomy" id="1492898"/>
    <lineage>
        <taxon>Bacteria</taxon>
        <taxon>Pseudomonadati</taxon>
        <taxon>Bacteroidota</taxon>
        <taxon>Chitinophagia</taxon>
        <taxon>Chitinophagales</taxon>
        <taxon>Chitinophagaceae</taxon>
        <taxon>Flavisolibacter</taxon>
    </lineage>
</organism>
<dbReference type="Proteomes" id="UP000077177">
    <property type="component" value="Chromosome"/>
</dbReference>
<name>A0A172TTA3_9BACT</name>